<evidence type="ECO:0000256" key="1">
    <source>
        <dbReference type="SAM" id="MobiDB-lite"/>
    </source>
</evidence>
<accession>A0A0F9VBJ2</accession>
<proteinExistence type="predicted"/>
<dbReference type="EMBL" id="LAZR01000060">
    <property type="protein sequence ID" value="KKN97142.1"/>
    <property type="molecule type" value="Genomic_DNA"/>
</dbReference>
<evidence type="ECO:0000313" key="2">
    <source>
        <dbReference type="EMBL" id="KKN97142.1"/>
    </source>
</evidence>
<gene>
    <name evidence="2" type="ORF">LCGC14_0161000</name>
</gene>
<name>A0A0F9VBJ2_9ZZZZ</name>
<organism evidence="2">
    <name type="scientific">marine sediment metagenome</name>
    <dbReference type="NCBI Taxonomy" id="412755"/>
    <lineage>
        <taxon>unclassified sequences</taxon>
        <taxon>metagenomes</taxon>
        <taxon>ecological metagenomes</taxon>
    </lineage>
</organism>
<feature type="region of interest" description="Disordered" evidence="1">
    <location>
        <begin position="1"/>
        <end position="35"/>
    </location>
</feature>
<comment type="caution">
    <text evidence="2">The sequence shown here is derived from an EMBL/GenBank/DDBJ whole genome shotgun (WGS) entry which is preliminary data.</text>
</comment>
<reference evidence="2" key="1">
    <citation type="journal article" date="2015" name="Nature">
        <title>Complex archaea that bridge the gap between prokaryotes and eukaryotes.</title>
        <authorList>
            <person name="Spang A."/>
            <person name="Saw J.H."/>
            <person name="Jorgensen S.L."/>
            <person name="Zaremba-Niedzwiedzka K."/>
            <person name="Martijn J."/>
            <person name="Lind A.E."/>
            <person name="van Eijk R."/>
            <person name="Schleper C."/>
            <person name="Guy L."/>
            <person name="Ettema T.J."/>
        </authorList>
    </citation>
    <scope>NUCLEOTIDE SEQUENCE</scope>
</reference>
<dbReference type="AlphaFoldDB" id="A0A0F9VBJ2"/>
<protein>
    <submittedName>
        <fullName evidence="2">Uncharacterized protein</fullName>
    </submittedName>
</protein>
<sequence>MKNTLGSKPSFLRPTVLRPTVKKQKKPSGPLSFFDEKRNWQKGNAKKKLSQSRLIPGSGSKYYKKREIDQMLDKRFPWSTDRGFISRSNAISELKKMRMEEHRAKTGEEKRRIKEERDFLTQGFGLKGKY</sequence>